<reference evidence="1 2" key="1">
    <citation type="journal article" date="2011" name="J. Bacteriol.">
        <title>Complete genome sequence of Acidaminococcus intestini RYC-MR95, a Gram-negative bacterium from the phylum Firmicutes.</title>
        <authorList>
            <person name="D'Auria G."/>
            <person name="Galan J.C."/>
            <person name="Rodriguez-Alcayna M."/>
            <person name="Moya A."/>
            <person name="Baquero F."/>
            <person name="Latorre A."/>
        </authorList>
    </citation>
    <scope>NUCLEOTIDE SEQUENCE [LARGE SCALE GENOMIC DNA]</scope>
    <source>
        <strain evidence="1 2">RyC-MR95</strain>
    </source>
</reference>
<keyword evidence="2" id="KW-1185">Reference proteome</keyword>
<dbReference type="InParanoid" id="G4Q5I9"/>
<dbReference type="EMBL" id="CP003058">
    <property type="protein sequence ID" value="AEQ22092.1"/>
    <property type="molecule type" value="Genomic_DNA"/>
</dbReference>
<evidence type="ECO:0000313" key="1">
    <source>
        <dbReference type="EMBL" id="AEQ22092.1"/>
    </source>
</evidence>
<sequence length="42" mass="4992">MASAGNFRSEYLEKEKFTVMLTGYRGLSFSFFPIFLYNEDKR</sequence>
<dbReference type="STRING" id="568816.Acin_0863"/>
<name>G4Q5I9_ACIIR</name>
<gene>
    <name evidence="1" type="ordered locus">Acin_0863</name>
</gene>
<dbReference type="AlphaFoldDB" id="G4Q5I9"/>
<evidence type="ECO:0000313" key="2">
    <source>
        <dbReference type="Proteomes" id="UP000007093"/>
    </source>
</evidence>
<organism evidence="1 2">
    <name type="scientific">Acidaminococcus intestini (strain RyC-MR95)</name>
    <dbReference type="NCBI Taxonomy" id="568816"/>
    <lineage>
        <taxon>Bacteria</taxon>
        <taxon>Bacillati</taxon>
        <taxon>Bacillota</taxon>
        <taxon>Negativicutes</taxon>
        <taxon>Acidaminococcales</taxon>
        <taxon>Acidaminococcaceae</taxon>
        <taxon>Acidaminococcus</taxon>
    </lineage>
</organism>
<dbReference type="Proteomes" id="UP000007093">
    <property type="component" value="Chromosome"/>
</dbReference>
<accession>G4Q5I9</accession>
<protein>
    <submittedName>
        <fullName evidence="1">Uncharacterized protein</fullName>
    </submittedName>
</protein>
<dbReference type="KEGG" id="ain:Acin_0863"/>
<proteinExistence type="predicted"/>
<dbReference type="HOGENOM" id="CLU_3245828_0_0_9"/>